<gene>
    <name evidence="2" type="ORF">METZ01_LOCUS57195</name>
</gene>
<dbReference type="AlphaFoldDB" id="A0A381SLY2"/>
<feature type="domain" description="FlgD/Vpr Ig-like" evidence="1">
    <location>
        <begin position="492"/>
        <end position="546"/>
    </location>
</feature>
<accession>A0A381SLY2</accession>
<evidence type="ECO:0000259" key="1">
    <source>
        <dbReference type="Pfam" id="PF13860"/>
    </source>
</evidence>
<reference evidence="2" key="1">
    <citation type="submission" date="2018-05" db="EMBL/GenBank/DDBJ databases">
        <authorList>
            <person name="Lanie J.A."/>
            <person name="Ng W.-L."/>
            <person name="Kazmierczak K.M."/>
            <person name="Andrzejewski T.M."/>
            <person name="Davidsen T.M."/>
            <person name="Wayne K.J."/>
            <person name="Tettelin H."/>
            <person name="Glass J.I."/>
            <person name="Rusch D."/>
            <person name="Podicherti R."/>
            <person name="Tsui H.-C.T."/>
            <person name="Winkler M.E."/>
        </authorList>
    </citation>
    <scope>NUCLEOTIDE SEQUENCE</scope>
</reference>
<protein>
    <recommendedName>
        <fullName evidence="1">FlgD/Vpr Ig-like domain-containing protein</fullName>
    </recommendedName>
</protein>
<name>A0A381SLY2_9ZZZZ</name>
<dbReference type="PANTHER" id="PTHR45460:SF2">
    <property type="entry name" value="ALPHA 1,3 GLUCANASE, GH71 FAMILY (EUROFUNG)"/>
    <property type="match status" value="1"/>
</dbReference>
<dbReference type="SUPFAM" id="SSF69318">
    <property type="entry name" value="Integrin alpha N-terminal domain"/>
    <property type="match status" value="2"/>
</dbReference>
<dbReference type="NCBIfam" id="TIGR04183">
    <property type="entry name" value="Por_Secre_tail"/>
    <property type="match status" value="1"/>
</dbReference>
<dbReference type="InterPro" id="IPR028994">
    <property type="entry name" value="Integrin_alpha_N"/>
</dbReference>
<dbReference type="InterPro" id="IPR025965">
    <property type="entry name" value="FlgD/Vpr_Ig-like"/>
</dbReference>
<dbReference type="PANTHER" id="PTHR45460">
    <property type="entry name" value="SIMILAR TO CYSTEINE PROTEINASE"/>
    <property type="match status" value="1"/>
</dbReference>
<proteinExistence type="predicted"/>
<dbReference type="InterPro" id="IPR026444">
    <property type="entry name" value="Secre_tail"/>
</dbReference>
<evidence type="ECO:0000313" key="2">
    <source>
        <dbReference type="EMBL" id="SVA04341.1"/>
    </source>
</evidence>
<dbReference type="Pfam" id="PF13860">
    <property type="entry name" value="FlgD_ig"/>
    <property type="match status" value="1"/>
</dbReference>
<dbReference type="EMBL" id="UINC01003215">
    <property type="protein sequence ID" value="SVA04341.1"/>
    <property type="molecule type" value="Genomic_DNA"/>
</dbReference>
<sequence>MKINFFSILFSFNIIFTNILATEIDSSFIVQWQDSTWGEGGLFPAGPAWNMVGPYDFDNDGFGDFVVSSSYAGQYCNGVYHYEAVNDDSIAVKWVYTFYDLSCAYDAYSSVAVGNIDGDNYPEILSLVDTSPGVTGQRGLQIFEWSPDSMSFLSTPTFTWDMGLDSVWEAGQIFVEDLDGDNKEEIIVSVMDGPWEEIGSGGSSRLMIFELDTVVNDSAIFNIEYEDNAWTNWSGYNISTGDLDNDGLMEIYTVAYEYYHVIVYENTEEDQYEYQTDFYVSSELYERGNQGILIHDINNDGANELFVLTSGTNTLAGTLLAPGKFYVAGNIDDVSTLSFADFNYFASYSGGLRQVINGDADGDGNPNLYLAGHYNESLYDWEYNGGDPLLIENYTESIVFMDDTTDNYTPGNDQGKVRVAKLFTGDIDNDNKNDIIFSSASFAPDKPHLFMIEHDGTLGFGNQHNLAPQRISIGQNYPNPFNPETRFQYTISQSNQVSLVVYDILGKEVRTIYEGFRNAGTYHARWQGAGKNNQIVSSGVYFFQLKVGENRITKKMVFGK</sequence>
<dbReference type="Gene3D" id="2.60.40.4070">
    <property type="match status" value="1"/>
</dbReference>
<organism evidence="2">
    <name type="scientific">marine metagenome</name>
    <dbReference type="NCBI Taxonomy" id="408172"/>
    <lineage>
        <taxon>unclassified sequences</taxon>
        <taxon>metagenomes</taxon>
        <taxon>ecological metagenomes</taxon>
    </lineage>
</organism>
<dbReference type="Gene3D" id="2.130.10.130">
    <property type="entry name" value="Integrin alpha, N-terminal"/>
    <property type="match status" value="1"/>
</dbReference>